<evidence type="ECO:0000256" key="1">
    <source>
        <dbReference type="ARBA" id="ARBA00022468"/>
    </source>
</evidence>
<dbReference type="PROSITE" id="PS50003">
    <property type="entry name" value="PH_DOMAIN"/>
    <property type="match status" value="1"/>
</dbReference>
<feature type="compositionally biased region" description="Low complexity" evidence="2">
    <location>
        <begin position="494"/>
        <end position="505"/>
    </location>
</feature>
<dbReference type="SUPFAM" id="SSF48350">
    <property type="entry name" value="GTPase activation domain, GAP"/>
    <property type="match status" value="1"/>
</dbReference>
<dbReference type="PANTHER" id="PTHR15228:SF24">
    <property type="entry name" value="RHO-GAP DOMAIN-CONTAINING PROTEIN"/>
    <property type="match status" value="1"/>
</dbReference>
<dbReference type="PANTHER" id="PTHR15228">
    <property type="entry name" value="SPERMATHECAL PHYSIOLOGY VARIANT"/>
    <property type="match status" value="1"/>
</dbReference>
<dbReference type="InterPro" id="IPR001849">
    <property type="entry name" value="PH_domain"/>
</dbReference>
<dbReference type="InterPro" id="IPR011993">
    <property type="entry name" value="PH-like_dom_sf"/>
</dbReference>
<dbReference type="Pfam" id="PF00620">
    <property type="entry name" value="RhoGAP"/>
    <property type="match status" value="1"/>
</dbReference>
<feature type="compositionally biased region" description="Polar residues" evidence="2">
    <location>
        <begin position="643"/>
        <end position="652"/>
    </location>
</feature>
<feature type="domain" description="Rho-GAP" evidence="4">
    <location>
        <begin position="144"/>
        <end position="337"/>
    </location>
</feature>
<dbReference type="InterPro" id="IPR000198">
    <property type="entry name" value="RhoGAP_dom"/>
</dbReference>
<feature type="region of interest" description="Disordered" evidence="2">
    <location>
        <begin position="643"/>
        <end position="692"/>
    </location>
</feature>
<feature type="compositionally biased region" description="Low complexity" evidence="2">
    <location>
        <begin position="553"/>
        <end position="569"/>
    </location>
</feature>
<dbReference type="Gene3D" id="2.30.29.30">
    <property type="entry name" value="Pleckstrin-homology domain (PH domain)/Phosphotyrosine-binding domain (PTB)"/>
    <property type="match status" value="1"/>
</dbReference>
<feature type="region of interest" description="Disordered" evidence="2">
    <location>
        <begin position="396"/>
        <end position="416"/>
    </location>
</feature>
<proteinExistence type="predicted"/>
<dbReference type="AlphaFoldDB" id="A0A0X3NJ65"/>
<dbReference type="SMART" id="SM00233">
    <property type="entry name" value="PH"/>
    <property type="match status" value="1"/>
</dbReference>
<dbReference type="PROSITE" id="PS50238">
    <property type="entry name" value="RHOGAP"/>
    <property type="match status" value="1"/>
</dbReference>
<feature type="region of interest" description="Disordered" evidence="2">
    <location>
        <begin position="494"/>
        <end position="585"/>
    </location>
</feature>
<keyword evidence="1" id="KW-0343">GTPase activation</keyword>
<accession>A0A0X3NJ65</accession>
<evidence type="ECO:0000313" key="5">
    <source>
        <dbReference type="EMBL" id="JAP40021.1"/>
    </source>
</evidence>
<dbReference type="EMBL" id="GEEE01023204">
    <property type="protein sequence ID" value="JAP40021.1"/>
    <property type="molecule type" value="Transcribed_RNA"/>
</dbReference>
<sequence length="692" mass="76185">MISSKFYRASSVRLPPRVETTELHSGWLKKQGGTFRTWRRRFFVLDGSGRLAYYTTEDKLHYSGFFSLAEGPITVSSYESETGNAAVDRTYNFSLKRSDASPSSVPENRQQIYLAASTARERTLWLRAIRRYLYLDKGGGLFGTHLSEVFIHTSPSTHFLPRVVFEAAEFIRKYGITADGIFRKCGTQHSIQELADAYDSAEPSPILKPGVHDAHSAAGLLKLYLRELPEPVIPFQFYDRLKATGYRIDDGQDLQPVISILETLPAPNYTLLQFLCQFLFEISEHSSENRMTVENLASVFAPNILRQAEEDPDIEMAASPILSVTIAGFIRAHRQLFLRDLISLAQFESAVLRTDKPSAAADKETTAPISSRGFVGSLKAKRKPRNRSKTMTLSRAQYGIVDGDSTHSTPERVRNTVSDRGQIWFPHERAELPANGRSCDGSNASSSLAICPSKDRPQEGSSRSTARGNGVYPAVVPPSNTAISVRSIATAAVTPTPTTSSATSPGGLQRFSSGEVASTPSRGSTGRISERPVGASDAHRQLRLRRSGGPLGGPQTTLSNSSSERGLSSCDSRNASVDGDQPDPDLDLLEQVRYWRSVALVARAESASERAKVQSLNTELSRLRCDLNMTEMEVNLLRRKLSQLEQQQQTPGSRKGTLERGFLPTSANRNSEGSHINPARVELPLSPSYVNR</sequence>
<feature type="domain" description="PH" evidence="3">
    <location>
        <begin position="21"/>
        <end position="134"/>
    </location>
</feature>
<evidence type="ECO:0000259" key="3">
    <source>
        <dbReference type="PROSITE" id="PS50003"/>
    </source>
</evidence>
<dbReference type="GO" id="GO:0005096">
    <property type="term" value="F:GTPase activator activity"/>
    <property type="evidence" value="ECO:0007669"/>
    <property type="project" value="UniProtKB-KW"/>
</dbReference>
<evidence type="ECO:0000256" key="2">
    <source>
        <dbReference type="SAM" id="MobiDB-lite"/>
    </source>
</evidence>
<dbReference type="SMART" id="SM00324">
    <property type="entry name" value="RhoGAP"/>
    <property type="match status" value="1"/>
</dbReference>
<dbReference type="InterPro" id="IPR051025">
    <property type="entry name" value="RhoGAP"/>
</dbReference>
<gene>
    <name evidence="5" type="ORF">TR119871</name>
</gene>
<dbReference type="GO" id="GO:0007165">
    <property type="term" value="P:signal transduction"/>
    <property type="evidence" value="ECO:0007669"/>
    <property type="project" value="InterPro"/>
</dbReference>
<protein>
    <recommendedName>
        <fullName evidence="6">Rho GTPase-activating protein 24</fullName>
    </recommendedName>
</protein>
<feature type="compositionally biased region" description="Polar residues" evidence="2">
    <location>
        <begin position="510"/>
        <end position="527"/>
    </location>
</feature>
<dbReference type="Gene3D" id="1.10.555.10">
    <property type="entry name" value="Rho GTPase activation protein"/>
    <property type="match status" value="1"/>
</dbReference>
<organism evidence="5">
    <name type="scientific">Schistocephalus solidus</name>
    <name type="common">Tapeworm</name>
    <dbReference type="NCBI Taxonomy" id="70667"/>
    <lineage>
        <taxon>Eukaryota</taxon>
        <taxon>Metazoa</taxon>
        <taxon>Spiralia</taxon>
        <taxon>Lophotrochozoa</taxon>
        <taxon>Platyhelminthes</taxon>
        <taxon>Cestoda</taxon>
        <taxon>Eucestoda</taxon>
        <taxon>Diphyllobothriidea</taxon>
        <taxon>Diphyllobothriidae</taxon>
        <taxon>Schistocephalus</taxon>
    </lineage>
</organism>
<reference evidence="5" key="1">
    <citation type="submission" date="2016-01" db="EMBL/GenBank/DDBJ databases">
        <title>Reference transcriptome for the parasite Schistocephalus solidus: insights into the molecular evolution of parasitism.</title>
        <authorList>
            <person name="Hebert F.O."/>
            <person name="Grambauer S."/>
            <person name="Barber I."/>
            <person name="Landry C.R."/>
            <person name="Aubin-Horth N."/>
        </authorList>
    </citation>
    <scope>NUCLEOTIDE SEQUENCE</scope>
</reference>
<dbReference type="InterPro" id="IPR008936">
    <property type="entry name" value="Rho_GTPase_activation_prot"/>
</dbReference>
<dbReference type="Pfam" id="PF00169">
    <property type="entry name" value="PH"/>
    <property type="match status" value="1"/>
</dbReference>
<evidence type="ECO:0000259" key="4">
    <source>
        <dbReference type="PROSITE" id="PS50238"/>
    </source>
</evidence>
<name>A0A0X3NJ65_SCHSO</name>
<feature type="compositionally biased region" description="Polar residues" evidence="2">
    <location>
        <begin position="665"/>
        <end position="674"/>
    </location>
</feature>
<feature type="region of interest" description="Disordered" evidence="2">
    <location>
        <begin position="432"/>
        <end position="477"/>
    </location>
</feature>
<dbReference type="GO" id="GO:0051056">
    <property type="term" value="P:regulation of small GTPase mediated signal transduction"/>
    <property type="evidence" value="ECO:0007669"/>
    <property type="project" value="UniProtKB-ARBA"/>
</dbReference>
<evidence type="ECO:0008006" key="6">
    <source>
        <dbReference type="Google" id="ProtNLM"/>
    </source>
</evidence>
<dbReference type="SUPFAM" id="SSF50729">
    <property type="entry name" value="PH domain-like"/>
    <property type="match status" value="1"/>
</dbReference>